<evidence type="ECO:0000256" key="1">
    <source>
        <dbReference type="SAM" id="MobiDB-lite"/>
    </source>
</evidence>
<dbReference type="AlphaFoldDB" id="A0A3P3F6I7"/>
<evidence type="ECO:0000313" key="2">
    <source>
        <dbReference type="EMBL" id="RRH94243.1"/>
    </source>
</evidence>
<reference evidence="2 3" key="1">
    <citation type="submission" date="2018-11" db="EMBL/GenBank/DDBJ databases">
        <title>the genome of Mesorhizobium tamadayense DSM 28320.</title>
        <authorList>
            <person name="Gao J."/>
        </authorList>
    </citation>
    <scope>NUCLEOTIDE SEQUENCE [LARGE SCALE GENOMIC DNA]</scope>
    <source>
        <strain evidence="2 3">DSM 28320</strain>
    </source>
</reference>
<dbReference type="EMBL" id="RQXT01000044">
    <property type="protein sequence ID" value="RRH94243.1"/>
    <property type="molecule type" value="Genomic_DNA"/>
</dbReference>
<dbReference type="Proteomes" id="UP000273786">
    <property type="component" value="Unassembled WGS sequence"/>
</dbReference>
<accession>A0A3P3F6I7</accession>
<gene>
    <name evidence="2" type="ORF">EH240_27565</name>
</gene>
<name>A0A3P3F6I7_9HYPH</name>
<evidence type="ECO:0000313" key="3">
    <source>
        <dbReference type="Proteomes" id="UP000273786"/>
    </source>
</evidence>
<dbReference type="RefSeq" id="WP_125004525.1">
    <property type="nucleotide sequence ID" value="NZ_RQXT01000044.1"/>
</dbReference>
<sequence length="265" mass="28961">MGAASAALAATVAAPAEHPDAELFRLDREMEEAHARMELASIAQHEIHGQCVALYSLEPPKWEEPRMPDDVKEAFAATTIGDTWNNKLPAIWVAWTKEVEAQRATCEALKEAYLAKIEEIDRARLYPADEAYDARVDEMWQVGRRIFATPSGTLDGMVIKLRASDRLGFNDFPDNEAFLSIAADIRRLAKAGASPSEGSTRVDSSPAASGARSIDEKLALLPEETQERLKREMVQTIDHVQGMIDAGAGRNAIRAYIKGAGQATA</sequence>
<dbReference type="OrthoDB" id="8085698at2"/>
<feature type="compositionally biased region" description="Polar residues" evidence="1">
    <location>
        <begin position="196"/>
        <end position="207"/>
    </location>
</feature>
<keyword evidence="3" id="KW-1185">Reference proteome</keyword>
<feature type="region of interest" description="Disordered" evidence="1">
    <location>
        <begin position="192"/>
        <end position="216"/>
    </location>
</feature>
<comment type="caution">
    <text evidence="2">The sequence shown here is derived from an EMBL/GenBank/DDBJ whole genome shotgun (WGS) entry which is preliminary data.</text>
</comment>
<proteinExistence type="predicted"/>
<protein>
    <submittedName>
        <fullName evidence="2">Uncharacterized protein</fullName>
    </submittedName>
</protein>
<organism evidence="2 3">
    <name type="scientific">Mesorhizobium tamadayense</name>
    <dbReference type="NCBI Taxonomy" id="425306"/>
    <lineage>
        <taxon>Bacteria</taxon>
        <taxon>Pseudomonadati</taxon>
        <taxon>Pseudomonadota</taxon>
        <taxon>Alphaproteobacteria</taxon>
        <taxon>Hyphomicrobiales</taxon>
        <taxon>Phyllobacteriaceae</taxon>
        <taxon>Mesorhizobium</taxon>
    </lineage>
</organism>